<dbReference type="eggNOG" id="COG0285">
    <property type="taxonomic scope" value="Bacteria"/>
</dbReference>
<evidence type="ECO:0000256" key="8">
    <source>
        <dbReference type="ARBA" id="ARBA00022842"/>
    </source>
</evidence>
<dbReference type="NCBIfam" id="TIGR01499">
    <property type="entry name" value="folC"/>
    <property type="match status" value="1"/>
</dbReference>
<evidence type="ECO:0000256" key="3">
    <source>
        <dbReference type="ARBA" id="ARBA00013025"/>
    </source>
</evidence>
<dbReference type="EC" id="6.3.2.17" evidence="3"/>
<evidence type="ECO:0000313" key="14">
    <source>
        <dbReference type="EMBL" id="KRL84169.1"/>
    </source>
</evidence>
<feature type="domain" description="Mur ligase central" evidence="13">
    <location>
        <begin position="139"/>
        <end position="275"/>
    </location>
</feature>
<evidence type="ECO:0000256" key="4">
    <source>
        <dbReference type="ARBA" id="ARBA00022598"/>
    </source>
</evidence>
<comment type="catalytic activity">
    <reaction evidence="10">
        <text>(6S)-5,6,7,8-tetrahydrofolyl-(gamma-L-Glu)(n) + L-glutamate + ATP = (6S)-5,6,7,8-tetrahydrofolyl-(gamma-L-Glu)(n+1) + ADP + phosphate + H(+)</text>
        <dbReference type="Rhea" id="RHEA:10580"/>
        <dbReference type="Rhea" id="RHEA-COMP:14738"/>
        <dbReference type="Rhea" id="RHEA-COMP:14740"/>
        <dbReference type="ChEBI" id="CHEBI:15378"/>
        <dbReference type="ChEBI" id="CHEBI:29985"/>
        <dbReference type="ChEBI" id="CHEBI:30616"/>
        <dbReference type="ChEBI" id="CHEBI:43474"/>
        <dbReference type="ChEBI" id="CHEBI:141005"/>
        <dbReference type="ChEBI" id="CHEBI:456216"/>
        <dbReference type="EC" id="6.3.2.17"/>
    </reaction>
</comment>
<evidence type="ECO:0000313" key="15">
    <source>
        <dbReference type="Proteomes" id="UP000051324"/>
    </source>
</evidence>
<evidence type="ECO:0000256" key="9">
    <source>
        <dbReference type="ARBA" id="ARBA00030592"/>
    </source>
</evidence>
<evidence type="ECO:0000256" key="6">
    <source>
        <dbReference type="ARBA" id="ARBA00022741"/>
    </source>
</evidence>
<dbReference type="PATRIC" id="fig|1423724.4.peg.1514"/>
<dbReference type="GO" id="GO:0005737">
    <property type="term" value="C:cytoplasm"/>
    <property type="evidence" value="ECO:0007669"/>
    <property type="project" value="TreeGrafter"/>
</dbReference>
<dbReference type="FunFam" id="3.40.1190.10:FF:000011">
    <property type="entry name" value="Folylpolyglutamate synthase/dihydrofolate synthase"/>
    <property type="match status" value="1"/>
</dbReference>
<dbReference type="STRING" id="1423724.FC32_GL001450"/>
<evidence type="ECO:0000256" key="11">
    <source>
        <dbReference type="PIRNR" id="PIRNR001563"/>
    </source>
</evidence>
<protein>
    <recommendedName>
        <fullName evidence="3">tetrahydrofolate synthase</fullName>
        <ecNumber evidence="3">6.3.2.17</ecNumber>
    </recommendedName>
    <alternativeName>
        <fullName evidence="9">Tetrahydrofolylpolyglutamate synthase</fullName>
    </alternativeName>
</protein>
<dbReference type="InterPro" id="IPR018109">
    <property type="entry name" value="Folylpolyglutamate_synth_CS"/>
</dbReference>
<dbReference type="AlphaFoldDB" id="A0A0R1TSE2"/>
<dbReference type="Pfam" id="PF02875">
    <property type="entry name" value="Mur_ligase_C"/>
    <property type="match status" value="1"/>
</dbReference>
<dbReference type="InterPro" id="IPR004101">
    <property type="entry name" value="Mur_ligase_C"/>
</dbReference>
<accession>A0A0R1TSE2</accession>
<dbReference type="Proteomes" id="UP000051324">
    <property type="component" value="Unassembled WGS sequence"/>
</dbReference>
<dbReference type="EMBL" id="AZFT01000053">
    <property type="protein sequence ID" value="KRL84169.1"/>
    <property type="molecule type" value="Genomic_DNA"/>
</dbReference>
<reference evidence="14 15" key="1">
    <citation type="journal article" date="2015" name="Genome Announc.">
        <title>Expanding the biotechnology potential of lactobacilli through comparative genomics of 213 strains and associated genera.</title>
        <authorList>
            <person name="Sun Z."/>
            <person name="Harris H.M."/>
            <person name="McCann A."/>
            <person name="Guo C."/>
            <person name="Argimon S."/>
            <person name="Zhang W."/>
            <person name="Yang X."/>
            <person name="Jeffery I.B."/>
            <person name="Cooney J.C."/>
            <person name="Kagawa T.F."/>
            <person name="Liu W."/>
            <person name="Song Y."/>
            <person name="Salvetti E."/>
            <person name="Wrobel A."/>
            <person name="Rasinkangas P."/>
            <person name="Parkhill J."/>
            <person name="Rea M.C."/>
            <person name="O'Sullivan O."/>
            <person name="Ritari J."/>
            <person name="Douillard F.P."/>
            <person name="Paul Ross R."/>
            <person name="Yang R."/>
            <person name="Briner A.E."/>
            <person name="Felis G.E."/>
            <person name="de Vos W.M."/>
            <person name="Barrangou R."/>
            <person name="Klaenhammer T.R."/>
            <person name="Caufield P.W."/>
            <person name="Cui Y."/>
            <person name="Zhang H."/>
            <person name="O'Toole P.W."/>
        </authorList>
    </citation>
    <scope>NUCLEOTIDE SEQUENCE [LARGE SCALE GENOMIC DNA]</scope>
    <source>
        <strain evidence="14 15">DSM 16634</strain>
    </source>
</reference>
<sequence length="431" mass="48216">MQIQNYAEALAFIHGRRKFTKSPDLARMRKFAHYLGDPQQKVKFIHVTGTNGKGSTVAYLSNLLQSQGFTVGTFTSPFITRFNERIAINGIPIADEKLVELVQKIKPVVERLDAEYAGEGPKEFEVVTMLMFLYFAEIVPDYAVVEVGIGGTYDSTNILTPVLSVITEVALDHTQILGDTLAQIAQVKAGIIKAKRPVVVGALDAESLQVITQVANEKEAKLYTTPSDYSWSLAKTQDFWGQIFTYNGFGKSYRKLKIKLLGDYQVANASLALSAFLCLAQLEKFTPRESEIRKALITTSWPARFELINEEPLVVLDGAHNLDAVKKLAQILKTRFSERQIYVVMSVLADKRAPEMFACLQALPNVTLSAVEFDAPRAVADFEFLQGDGAIKYYSDWREVLPIVLREMSADDMLLFTGSLYFVSEVRNYFV</sequence>
<evidence type="ECO:0000259" key="13">
    <source>
        <dbReference type="Pfam" id="PF08245"/>
    </source>
</evidence>
<evidence type="ECO:0000256" key="10">
    <source>
        <dbReference type="ARBA" id="ARBA00047493"/>
    </source>
</evidence>
<dbReference type="SUPFAM" id="SSF53623">
    <property type="entry name" value="MurD-like peptide ligases, catalytic domain"/>
    <property type="match status" value="1"/>
</dbReference>
<evidence type="ECO:0000256" key="5">
    <source>
        <dbReference type="ARBA" id="ARBA00022723"/>
    </source>
</evidence>
<dbReference type="InterPro" id="IPR036565">
    <property type="entry name" value="Mur-like_cat_sf"/>
</dbReference>
<comment type="cofactor">
    <cofactor evidence="1">
        <name>Mg(2+)</name>
        <dbReference type="ChEBI" id="CHEBI:18420"/>
    </cofactor>
</comment>
<evidence type="ECO:0000256" key="1">
    <source>
        <dbReference type="ARBA" id="ARBA00001946"/>
    </source>
</evidence>
<keyword evidence="8" id="KW-0460">Magnesium</keyword>
<keyword evidence="5" id="KW-0479">Metal-binding</keyword>
<dbReference type="SUPFAM" id="SSF53244">
    <property type="entry name" value="MurD-like peptide ligases, peptide-binding domain"/>
    <property type="match status" value="1"/>
</dbReference>
<dbReference type="PROSITE" id="PS01011">
    <property type="entry name" value="FOLYLPOLYGLU_SYNT_1"/>
    <property type="match status" value="1"/>
</dbReference>
<evidence type="ECO:0000256" key="2">
    <source>
        <dbReference type="ARBA" id="ARBA00008276"/>
    </source>
</evidence>
<keyword evidence="15" id="KW-1185">Reference proteome</keyword>
<dbReference type="PIRSF" id="PIRSF001563">
    <property type="entry name" value="Folylpolyglu_synth"/>
    <property type="match status" value="1"/>
</dbReference>
<dbReference type="GO" id="GO:0046872">
    <property type="term" value="F:metal ion binding"/>
    <property type="evidence" value="ECO:0007669"/>
    <property type="project" value="UniProtKB-KW"/>
</dbReference>
<dbReference type="InterPro" id="IPR001645">
    <property type="entry name" value="Folylpolyglutamate_synth"/>
</dbReference>
<proteinExistence type="inferred from homology"/>
<keyword evidence="6 11" id="KW-0547">Nucleotide-binding</keyword>
<evidence type="ECO:0000259" key="12">
    <source>
        <dbReference type="Pfam" id="PF02875"/>
    </source>
</evidence>
<dbReference type="GO" id="GO:0005524">
    <property type="term" value="F:ATP binding"/>
    <property type="evidence" value="ECO:0007669"/>
    <property type="project" value="UniProtKB-KW"/>
</dbReference>
<keyword evidence="7 11" id="KW-0067">ATP-binding</keyword>
<dbReference type="RefSeq" id="WP_025086850.1">
    <property type="nucleotide sequence ID" value="NZ_AZFT01000053.1"/>
</dbReference>
<dbReference type="InterPro" id="IPR013221">
    <property type="entry name" value="Mur_ligase_cen"/>
</dbReference>
<evidence type="ECO:0000256" key="7">
    <source>
        <dbReference type="ARBA" id="ARBA00022840"/>
    </source>
</evidence>
<dbReference type="GO" id="GO:0008841">
    <property type="term" value="F:dihydrofolate synthase activity"/>
    <property type="evidence" value="ECO:0007669"/>
    <property type="project" value="TreeGrafter"/>
</dbReference>
<gene>
    <name evidence="14" type="ORF">FC32_GL001450</name>
</gene>
<dbReference type="InterPro" id="IPR036615">
    <property type="entry name" value="Mur_ligase_C_dom_sf"/>
</dbReference>
<dbReference type="OrthoDB" id="9809356at2"/>
<dbReference type="PANTHER" id="PTHR11136">
    <property type="entry name" value="FOLYLPOLYGLUTAMATE SYNTHASE-RELATED"/>
    <property type="match status" value="1"/>
</dbReference>
<keyword evidence="4 11" id="KW-0436">Ligase</keyword>
<organism evidence="14 15">
    <name type="scientific">Ligilactobacillus apodemi DSM 16634 = JCM 16172</name>
    <dbReference type="NCBI Taxonomy" id="1423724"/>
    <lineage>
        <taxon>Bacteria</taxon>
        <taxon>Bacillati</taxon>
        <taxon>Bacillota</taxon>
        <taxon>Bacilli</taxon>
        <taxon>Lactobacillales</taxon>
        <taxon>Lactobacillaceae</taxon>
        <taxon>Ligilactobacillus</taxon>
    </lineage>
</organism>
<comment type="similarity">
    <text evidence="2 11">Belongs to the folylpolyglutamate synthase family.</text>
</comment>
<feature type="domain" description="Mur ligase C-terminal" evidence="12">
    <location>
        <begin position="304"/>
        <end position="419"/>
    </location>
</feature>
<dbReference type="Gene3D" id="3.40.1190.10">
    <property type="entry name" value="Mur-like, catalytic domain"/>
    <property type="match status" value="1"/>
</dbReference>
<comment type="caution">
    <text evidence="14">The sequence shown here is derived from an EMBL/GenBank/DDBJ whole genome shotgun (WGS) entry which is preliminary data.</text>
</comment>
<dbReference type="Gene3D" id="3.90.190.20">
    <property type="entry name" value="Mur ligase, C-terminal domain"/>
    <property type="match status" value="1"/>
</dbReference>
<dbReference type="PROSITE" id="PS01012">
    <property type="entry name" value="FOLYLPOLYGLU_SYNT_2"/>
    <property type="match status" value="1"/>
</dbReference>
<dbReference type="Pfam" id="PF08245">
    <property type="entry name" value="Mur_ligase_M"/>
    <property type="match status" value="1"/>
</dbReference>
<dbReference type="GO" id="GO:0004326">
    <property type="term" value="F:tetrahydrofolylpolyglutamate synthase activity"/>
    <property type="evidence" value="ECO:0007669"/>
    <property type="project" value="UniProtKB-EC"/>
</dbReference>
<name>A0A0R1TSE2_9LACO</name>
<dbReference type="PANTHER" id="PTHR11136:SF0">
    <property type="entry name" value="DIHYDROFOLATE SYNTHETASE-RELATED"/>
    <property type="match status" value="1"/>
</dbReference>